<protein>
    <submittedName>
        <fullName evidence="1">Uncharacterized protein</fullName>
    </submittedName>
</protein>
<dbReference type="Proteomes" id="UP000009026">
    <property type="component" value="Chromosome"/>
</dbReference>
<evidence type="ECO:0000313" key="2">
    <source>
        <dbReference type="Proteomes" id="UP000009026"/>
    </source>
</evidence>
<dbReference type="EMBL" id="CP012109">
    <property type="protein sequence ID" value="AKQ66249.1"/>
    <property type="molecule type" value="Genomic_DNA"/>
</dbReference>
<dbReference type="KEGG" id="mym:A176_003161"/>
<gene>
    <name evidence="1" type="ORF">A176_003161</name>
</gene>
<organism evidence="1 2">
    <name type="scientific">Pseudomyxococcus hansupus</name>
    <dbReference type="NCBI Taxonomy" id="1297742"/>
    <lineage>
        <taxon>Bacteria</taxon>
        <taxon>Pseudomonadati</taxon>
        <taxon>Myxococcota</taxon>
        <taxon>Myxococcia</taxon>
        <taxon>Myxococcales</taxon>
        <taxon>Cystobacterineae</taxon>
        <taxon>Myxococcaceae</taxon>
        <taxon>Pseudomyxococcus</taxon>
    </lineage>
</organism>
<accession>A0A0H4WTW7</accession>
<evidence type="ECO:0000313" key="1">
    <source>
        <dbReference type="EMBL" id="AKQ66249.1"/>
    </source>
</evidence>
<sequence length="55" mass="5956">MGVAVLREAPGWVKPVKNGEFFPANSTCERARDSRRQGLDCEAKWTSSQATGGTT</sequence>
<dbReference type="AlphaFoldDB" id="A0A0H4WTW7"/>
<dbReference type="PATRIC" id="fig|1297742.4.peg.3190"/>
<proteinExistence type="predicted"/>
<reference evidence="1 2" key="1">
    <citation type="journal article" date="2016" name="PLoS ONE">
        <title>Complete Genome Sequence and Comparative Genomics of a Novel Myxobacterium Myxococcus hansupus.</title>
        <authorList>
            <person name="Sharma G."/>
            <person name="Narwani T."/>
            <person name="Subramanian S."/>
        </authorList>
    </citation>
    <scope>NUCLEOTIDE SEQUENCE [LARGE SCALE GENOMIC DNA]</scope>
    <source>
        <strain evidence="2">mixupus</strain>
    </source>
</reference>
<keyword evidence="2" id="KW-1185">Reference proteome</keyword>
<name>A0A0H4WTW7_9BACT</name>